<gene>
    <name evidence="1" type="ORF">K1W69_19350</name>
</gene>
<reference evidence="1" key="1">
    <citation type="submission" date="2021-08" db="EMBL/GenBank/DDBJ databases">
        <title>Hoeflea bacterium WL0058 sp. nov., isolated from the sediment.</title>
        <authorList>
            <person name="Wang L."/>
            <person name="Zhang D."/>
        </authorList>
    </citation>
    <scope>NUCLEOTIDE SEQUENCE</scope>
    <source>
        <strain evidence="1">WL0058</strain>
    </source>
</reference>
<sequence>MMVPERSGLRRCPKCRAIPVGRFWNPTHIKTGQRRKQRPASWSITAIFETGDTDPLRLNVVIGPAEKQVITMFDFEKFESPKGWHWRWGEWISPAFPYLEARPWTPLLIGGRLCFSASTNASHNLPDEEFVSDPEEKWCVVWGDEAGPMFKDVLDTTELDGRPLYIAVRSTATGYQYHIVWHDKISQGFDRQITFRVEEGRPLIYLFHSASGGAGTPIEPEWSNIDHIV</sequence>
<evidence type="ECO:0000313" key="1">
    <source>
        <dbReference type="EMBL" id="MBW8639359.1"/>
    </source>
</evidence>
<evidence type="ECO:0000313" key="2">
    <source>
        <dbReference type="Proteomes" id="UP001196509"/>
    </source>
</evidence>
<dbReference type="EMBL" id="JAICBX010000004">
    <property type="protein sequence ID" value="MBW8639359.1"/>
    <property type="molecule type" value="Genomic_DNA"/>
</dbReference>
<name>A0AAE2ZNR0_9HYPH</name>
<proteinExistence type="predicted"/>
<dbReference type="RefSeq" id="WP_220230094.1">
    <property type="nucleotide sequence ID" value="NZ_JAICBX010000004.1"/>
</dbReference>
<dbReference type="AlphaFoldDB" id="A0AAE2ZNR0"/>
<protein>
    <submittedName>
        <fullName evidence="1">Uncharacterized protein</fullName>
    </submittedName>
</protein>
<comment type="caution">
    <text evidence="1">The sequence shown here is derived from an EMBL/GenBank/DDBJ whole genome shotgun (WGS) entry which is preliminary data.</text>
</comment>
<accession>A0AAE2ZNR0</accession>
<dbReference type="Proteomes" id="UP001196509">
    <property type="component" value="Unassembled WGS sequence"/>
</dbReference>
<organism evidence="1 2">
    <name type="scientific">Flavimaribacter sediminis</name>
    <dbReference type="NCBI Taxonomy" id="2865987"/>
    <lineage>
        <taxon>Bacteria</taxon>
        <taxon>Pseudomonadati</taxon>
        <taxon>Pseudomonadota</taxon>
        <taxon>Alphaproteobacteria</taxon>
        <taxon>Hyphomicrobiales</taxon>
        <taxon>Rhizobiaceae</taxon>
        <taxon>Flavimaribacter</taxon>
    </lineage>
</organism>
<keyword evidence="2" id="KW-1185">Reference proteome</keyword>